<dbReference type="Ensembl" id="ENSSFOT00015033627.2">
    <property type="protein sequence ID" value="ENSSFOP00015033262.2"/>
    <property type="gene ID" value="ENSSFOG00015021223.2"/>
</dbReference>
<dbReference type="GO" id="GO:0000981">
    <property type="term" value="F:DNA-binding transcription factor activity, RNA polymerase II-specific"/>
    <property type="evidence" value="ECO:0007669"/>
    <property type="project" value="TreeGrafter"/>
</dbReference>
<dbReference type="InterPro" id="IPR008984">
    <property type="entry name" value="SMAD_FHA_dom_sf"/>
</dbReference>
<evidence type="ECO:0000256" key="2">
    <source>
        <dbReference type="ARBA" id="ARBA00023015"/>
    </source>
</evidence>
<dbReference type="OrthoDB" id="8691508at2759"/>
<evidence type="ECO:0000313" key="10">
    <source>
        <dbReference type="Proteomes" id="UP000694397"/>
    </source>
</evidence>
<dbReference type="InterPro" id="IPR036390">
    <property type="entry name" value="WH_DNA-bd_sf"/>
</dbReference>
<dbReference type="PANTHER" id="PTHR11949:SF1">
    <property type="entry name" value="INTERFERON REGULATORY FACTOR 3"/>
    <property type="match status" value="1"/>
</dbReference>
<dbReference type="SMART" id="SM01243">
    <property type="entry name" value="IRF-3"/>
    <property type="match status" value="1"/>
</dbReference>
<protein>
    <submittedName>
        <fullName evidence="9">Interferon regulatory factor 3</fullName>
    </submittedName>
</protein>
<dbReference type="Gene3D" id="1.10.10.10">
    <property type="entry name" value="Winged helix-like DNA-binding domain superfamily/Winged helix DNA-binding domain"/>
    <property type="match status" value="1"/>
</dbReference>
<keyword evidence="5" id="KW-0804">Transcription</keyword>
<dbReference type="AlphaFoldDB" id="A0A8C9S5X8"/>
<comment type="subcellular location">
    <subcellularLocation>
        <location evidence="1">Nucleus</location>
    </subcellularLocation>
</comment>
<evidence type="ECO:0000256" key="5">
    <source>
        <dbReference type="ARBA" id="ARBA00023163"/>
    </source>
</evidence>
<keyword evidence="4" id="KW-0010">Activator</keyword>
<reference evidence="9" key="3">
    <citation type="submission" date="2025-09" db="UniProtKB">
        <authorList>
            <consortium name="Ensembl"/>
        </authorList>
    </citation>
    <scope>IDENTIFICATION</scope>
</reference>
<dbReference type="SUPFAM" id="SSF46785">
    <property type="entry name" value="Winged helix' DNA-binding domain"/>
    <property type="match status" value="1"/>
</dbReference>
<evidence type="ECO:0000313" key="9">
    <source>
        <dbReference type="Ensembl" id="ENSSFOP00015033262.2"/>
    </source>
</evidence>
<dbReference type="GO" id="GO:0005634">
    <property type="term" value="C:nucleus"/>
    <property type="evidence" value="ECO:0007669"/>
    <property type="project" value="UniProtKB-SubCell"/>
</dbReference>
<sequence>MAVQRTLFIPWLIEQIDSGRFPGVNWTNEEKTKFCIPWKHGLRQDSSSYDVLIFKAWAVKSGLYVEGEMPADPSMWKRNFRSALRAKGFKLVVDNRNDAANPHKVFLLPNGEGQQGAERARRRSRREVREDVSVSSTGTIGSQELNGYQSPTDLQHPSVDFVQQNPTFQVQPFLPSVLSTPQHYSAVDVSPHLAPEPGIDQDPLNALLGLTIGDVNQETQVPVVLEMYHADGAAGMDAEMHQLAELKEKMNETMVDNVLSTNFRVSVYYRGVKVREQLVESSAGFRVVFRSEQVQPFTPPAQYDPTLTLVRLPGLDQVNIVDQMQAQLTGRILDKLGDGLEVRVEGSVIYGLRRGDTHIYWSLCKHERSDTPREVGKYGDQLYKLKDFVAGLVEFIKQGKGEAPSFSLFFCLGEKWPDQRPWEKKLIMVEVVLSSLEALKMIAVDGGASSLRSVELQLSDPPSLVDTLMEWMDTY</sequence>
<dbReference type="SMART" id="SM00348">
    <property type="entry name" value="IRF"/>
    <property type="match status" value="1"/>
</dbReference>
<dbReference type="Gene3D" id="2.60.200.10">
    <property type="match status" value="1"/>
</dbReference>
<dbReference type="PROSITE" id="PS00601">
    <property type="entry name" value="IRF_1"/>
    <property type="match status" value="1"/>
</dbReference>
<dbReference type="Pfam" id="PF10401">
    <property type="entry name" value="IRF-3"/>
    <property type="match status" value="1"/>
</dbReference>
<dbReference type="GeneID" id="108925144"/>
<proteinExistence type="predicted"/>
<dbReference type="FunFam" id="2.60.200.10:FF:000014">
    <property type="entry name" value="Interferon regulatory factor 3"/>
    <property type="match status" value="1"/>
</dbReference>
<dbReference type="Proteomes" id="UP000694397">
    <property type="component" value="Chromosome 20"/>
</dbReference>
<evidence type="ECO:0000259" key="8">
    <source>
        <dbReference type="PROSITE" id="PS51507"/>
    </source>
</evidence>
<dbReference type="SUPFAM" id="SSF49879">
    <property type="entry name" value="SMAD/FHA domain"/>
    <property type="match status" value="1"/>
</dbReference>
<keyword evidence="3" id="KW-0238">DNA-binding</keyword>
<dbReference type="PRINTS" id="PR00267">
    <property type="entry name" value="INTFRNREGFCT"/>
</dbReference>
<accession>A0A8C9S5X8</accession>
<dbReference type="InterPro" id="IPR036388">
    <property type="entry name" value="WH-like_DNA-bd_sf"/>
</dbReference>
<dbReference type="GO" id="GO:0045944">
    <property type="term" value="P:positive regulation of transcription by RNA polymerase II"/>
    <property type="evidence" value="ECO:0007669"/>
    <property type="project" value="UniProtKB-ARBA"/>
</dbReference>
<evidence type="ECO:0000256" key="4">
    <source>
        <dbReference type="ARBA" id="ARBA00023159"/>
    </source>
</evidence>
<dbReference type="InterPro" id="IPR001346">
    <property type="entry name" value="Interferon_reg_fact_DNA-bd_dom"/>
</dbReference>
<dbReference type="CDD" id="cd00103">
    <property type="entry name" value="IRF"/>
    <property type="match status" value="1"/>
</dbReference>
<dbReference type="CTD" id="3661"/>
<dbReference type="InterPro" id="IPR019817">
    <property type="entry name" value="Interferon_reg_fac_CS"/>
</dbReference>
<dbReference type="GeneTree" id="ENSGT00940000160569"/>
<dbReference type="GO" id="GO:0000978">
    <property type="term" value="F:RNA polymerase II cis-regulatory region sequence-specific DNA binding"/>
    <property type="evidence" value="ECO:0007669"/>
    <property type="project" value="TreeGrafter"/>
</dbReference>
<reference evidence="9 10" key="1">
    <citation type="submission" date="2019-04" db="EMBL/GenBank/DDBJ databases">
        <authorList>
            <consortium name="Wellcome Sanger Institute Data Sharing"/>
        </authorList>
    </citation>
    <scope>NUCLEOTIDE SEQUENCE [LARGE SCALE GENOMIC DNA]</scope>
</reference>
<keyword evidence="6" id="KW-0539">Nucleus</keyword>
<name>A0A8C9S5X8_SCLFO</name>
<gene>
    <name evidence="9" type="primary">irf3</name>
</gene>
<dbReference type="KEGG" id="sfm:108925144"/>
<keyword evidence="10" id="KW-1185">Reference proteome</keyword>
<dbReference type="FunFam" id="1.10.10.10:FF:000041">
    <property type="entry name" value="Interferon regulatory factor 4"/>
    <property type="match status" value="1"/>
</dbReference>
<dbReference type="InterPro" id="IPR019471">
    <property type="entry name" value="Interferon_reg_factor-3"/>
</dbReference>
<dbReference type="PANTHER" id="PTHR11949">
    <property type="entry name" value="INTERFERON REGULATORY FACTOR"/>
    <property type="match status" value="1"/>
</dbReference>
<organism evidence="9 10">
    <name type="scientific">Scleropages formosus</name>
    <name type="common">Asian bonytongue</name>
    <name type="synonym">Osteoglossum formosum</name>
    <dbReference type="NCBI Taxonomy" id="113540"/>
    <lineage>
        <taxon>Eukaryota</taxon>
        <taxon>Metazoa</taxon>
        <taxon>Chordata</taxon>
        <taxon>Craniata</taxon>
        <taxon>Vertebrata</taxon>
        <taxon>Euteleostomi</taxon>
        <taxon>Actinopterygii</taxon>
        <taxon>Neopterygii</taxon>
        <taxon>Teleostei</taxon>
        <taxon>Osteoglossocephala</taxon>
        <taxon>Osteoglossomorpha</taxon>
        <taxon>Osteoglossiformes</taxon>
        <taxon>Osteoglossidae</taxon>
        <taxon>Scleropages</taxon>
    </lineage>
</organism>
<keyword evidence="2" id="KW-0805">Transcription regulation</keyword>
<dbReference type="GO" id="GO:0002376">
    <property type="term" value="P:immune system process"/>
    <property type="evidence" value="ECO:0007669"/>
    <property type="project" value="TreeGrafter"/>
</dbReference>
<evidence type="ECO:0000256" key="1">
    <source>
        <dbReference type="ARBA" id="ARBA00004123"/>
    </source>
</evidence>
<evidence type="ECO:0000256" key="6">
    <source>
        <dbReference type="ARBA" id="ARBA00023242"/>
    </source>
</evidence>
<dbReference type="PROSITE" id="PS51507">
    <property type="entry name" value="IRF_2"/>
    <property type="match status" value="1"/>
</dbReference>
<reference evidence="9" key="2">
    <citation type="submission" date="2025-08" db="UniProtKB">
        <authorList>
            <consortium name="Ensembl"/>
        </authorList>
    </citation>
    <scope>IDENTIFICATION</scope>
</reference>
<feature type="domain" description="IRF tryptophan pentad repeat" evidence="8">
    <location>
        <begin position="5"/>
        <end position="110"/>
    </location>
</feature>
<feature type="compositionally biased region" description="Polar residues" evidence="7">
    <location>
        <begin position="137"/>
        <end position="148"/>
    </location>
</feature>
<dbReference type="RefSeq" id="XP_018592422.1">
    <property type="nucleotide sequence ID" value="XM_018736906.2"/>
</dbReference>
<evidence type="ECO:0000256" key="7">
    <source>
        <dbReference type="SAM" id="MobiDB-lite"/>
    </source>
</evidence>
<feature type="region of interest" description="Disordered" evidence="7">
    <location>
        <begin position="103"/>
        <end position="148"/>
    </location>
</feature>
<evidence type="ECO:0000256" key="3">
    <source>
        <dbReference type="ARBA" id="ARBA00023125"/>
    </source>
</evidence>
<dbReference type="InterPro" id="IPR017855">
    <property type="entry name" value="SMAD-like_dom_sf"/>
</dbReference>
<dbReference type="Pfam" id="PF00605">
    <property type="entry name" value="IRF"/>
    <property type="match status" value="1"/>
</dbReference>